<protein>
    <submittedName>
        <fullName evidence="1">Uncharacterized protein</fullName>
    </submittedName>
</protein>
<dbReference type="STRING" id="202956.BJN41_04825"/>
<dbReference type="RefSeq" id="WP_026438221.1">
    <property type="nucleotide sequence ID" value="NZ_CP183897.1"/>
</dbReference>
<sequence length="123" mass="14373">MISNLQVKYDQLSPSQKEIFAGYGLRQVKHFVEISLPMIEQELPAHCQVQGINAEGKMQAINPQTQQSYLWISDQQWQERPNSASKIDLKEDFLAVWEIFNLQAYELIDLSHIHRDFLETQQV</sequence>
<organism evidence="1 2">
    <name type="scientific">Acinetobacter towneri</name>
    <dbReference type="NCBI Taxonomy" id="202956"/>
    <lineage>
        <taxon>Bacteria</taxon>
        <taxon>Pseudomonadati</taxon>
        <taxon>Pseudomonadota</taxon>
        <taxon>Gammaproteobacteria</taxon>
        <taxon>Moraxellales</taxon>
        <taxon>Moraxellaceae</taxon>
        <taxon>Acinetobacter</taxon>
    </lineage>
</organism>
<name>A0A1E8E271_9GAMM</name>
<dbReference type="EMBL" id="MKQS01000009">
    <property type="protein sequence ID" value="OFE43772.1"/>
    <property type="molecule type" value="Genomic_DNA"/>
</dbReference>
<proteinExistence type="predicted"/>
<dbReference type="eggNOG" id="ENOG5031RH6">
    <property type="taxonomic scope" value="Bacteria"/>
</dbReference>
<dbReference type="AlphaFoldDB" id="A0A1E8E271"/>
<evidence type="ECO:0000313" key="2">
    <source>
        <dbReference type="Proteomes" id="UP000186931"/>
    </source>
</evidence>
<comment type="caution">
    <text evidence="1">The sequence shown here is derived from an EMBL/GenBank/DDBJ whole genome shotgun (WGS) entry which is preliminary data.</text>
</comment>
<evidence type="ECO:0000313" key="1">
    <source>
        <dbReference type="EMBL" id="OFE43772.1"/>
    </source>
</evidence>
<dbReference type="Proteomes" id="UP000186931">
    <property type="component" value="Unassembled WGS sequence"/>
</dbReference>
<reference evidence="1 2" key="1">
    <citation type="submission" date="2016-10" db="EMBL/GenBank/DDBJ databases">
        <title>Genome of airborne Acinetobacter sp. 5-2Ac02 in the hospital environment: Species near to Acinetobacter towneri.</title>
        <authorList>
            <person name="Barbosa B."/>
            <person name="Fernandez-Garcia L."/>
            <person name="Gato E."/>
            <person name="Leao R."/>
            <person name="Albano R."/>
            <person name="Fernandez B."/>
            <person name="Fernandez-Cuenca F."/>
            <person name="Marques E."/>
            <person name="Tomas M."/>
        </authorList>
    </citation>
    <scope>NUCLEOTIDE SEQUENCE [LARGE SCALE GENOMIC DNA]</scope>
    <source>
        <strain evidence="1 2">5-2Ac02</strain>
    </source>
</reference>
<gene>
    <name evidence="1" type="ORF">BJN41_04825</name>
</gene>
<accession>A0A1E8E271</accession>